<evidence type="ECO:0000256" key="1">
    <source>
        <dbReference type="ARBA" id="ARBA00004342"/>
    </source>
</evidence>
<keyword evidence="8" id="KW-0449">Lipoprotein</keyword>
<dbReference type="SMART" id="SM00176">
    <property type="entry name" value="RAN"/>
    <property type="match status" value="1"/>
</dbReference>
<reference evidence="11 12" key="1">
    <citation type="journal article" date="2019" name="Sci. Rep.">
        <title>Nanopore sequencing improves the draft genome of the human pathogenic amoeba Naegleria fowleri.</title>
        <authorList>
            <person name="Liechti N."/>
            <person name="Schurch N."/>
            <person name="Bruggmann R."/>
            <person name="Wittwer M."/>
        </authorList>
    </citation>
    <scope>NUCLEOTIDE SEQUENCE [LARGE SCALE GENOMIC DNA]</scope>
    <source>
        <strain evidence="11 12">ATCC 30894</strain>
    </source>
</reference>
<proteinExistence type="inferred from homology"/>
<comment type="caution">
    <text evidence="11">The sequence shown here is derived from an EMBL/GenBank/DDBJ whole genome shotgun (WGS) entry which is preliminary data.</text>
</comment>
<dbReference type="GO" id="GO:0005525">
    <property type="term" value="F:GTP binding"/>
    <property type="evidence" value="ECO:0007669"/>
    <property type="project" value="UniProtKB-KW"/>
</dbReference>
<dbReference type="SUPFAM" id="SSF52540">
    <property type="entry name" value="P-loop containing nucleoside triphosphate hydrolases"/>
    <property type="match status" value="1"/>
</dbReference>
<name>A0A6A5BAH1_NAEFO</name>
<evidence type="ECO:0000313" key="12">
    <source>
        <dbReference type="Proteomes" id="UP000444721"/>
    </source>
</evidence>
<dbReference type="SMART" id="SM00174">
    <property type="entry name" value="RHO"/>
    <property type="match status" value="1"/>
</dbReference>
<dbReference type="VEuPathDB" id="AmoebaDB:FDP41_009778"/>
<accession>A0A6A5BAH1</accession>
<feature type="compositionally biased region" description="Basic and acidic residues" evidence="10">
    <location>
        <begin position="186"/>
        <end position="198"/>
    </location>
</feature>
<dbReference type="InterPro" id="IPR003578">
    <property type="entry name" value="Small_GTPase_Rho"/>
</dbReference>
<dbReference type="SMART" id="SM00173">
    <property type="entry name" value="RAS"/>
    <property type="match status" value="1"/>
</dbReference>
<dbReference type="OrthoDB" id="8830751at2759"/>
<dbReference type="Gene3D" id="3.40.50.300">
    <property type="entry name" value="P-loop containing nucleotide triphosphate hydrolases"/>
    <property type="match status" value="1"/>
</dbReference>
<comment type="subcellular location">
    <subcellularLocation>
        <location evidence="1">Cell membrane</location>
        <topology evidence="1">Lipid-anchor</topology>
        <orientation evidence="1">Cytoplasmic side</orientation>
    </subcellularLocation>
</comment>
<evidence type="ECO:0000256" key="6">
    <source>
        <dbReference type="ARBA" id="ARBA00023134"/>
    </source>
</evidence>
<dbReference type="SMART" id="SM00175">
    <property type="entry name" value="RAB"/>
    <property type="match status" value="1"/>
</dbReference>
<keyword evidence="7" id="KW-0472">Membrane</keyword>
<dbReference type="Proteomes" id="UP000444721">
    <property type="component" value="Unassembled WGS sequence"/>
</dbReference>
<dbReference type="OMA" id="VHISLWD"/>
<dbReference type="FunFam" id="3.40.50.300:FF:000983">
    <property type="entry name" value="Rho family GTPase"/>
    <property type="match status" value="1"/>
</dbReference>
<comment type="similarity">
    <text evidence="2">Belongs to the small GTPase superfamily. Rho family.</text>
</comment>
<dbReference type="EMBL" id="VFQX01000072">
    <property type="protein sequence ID" value="KAF0972082.1"/>
    <property type="molecule type" value="Genomic_DNA"/>
</dbReference>
<dbReference type="GO" id="GO:0005886">
    <property type="term" value="C:plasma membrane"/>
    <property type="evidence" value="ECO:0007669"/>
    <property type="project" value="UniProtKB-SubCell"/>
</dbReference>
<evidence type="ECO:0000256" key="4">
    <source>
        <dbReference type="ARBA" id="ARBA00022481"/>
    </source>
</evidence>
<keyword evidence="6" id="KW-0342">GTP-binding</keyword>
<evidence type="ECO:0000256" key="7">
    <source>
        <dbReference type="ARBA" id="ARBA00023136"/>
    </source>
</evidence>
<dbReference type="RefSeq" id="XP_044556797.1">
    <property type="nucleotide sequence ID" value="XM_044713772.1"/>
</dbReference>
<keyword evidence="9" id="KW-0636">Prenylation</keyword>
<protein>
    <submittedName>
        <fullName evidence="11">Uncharacterized protein</fullName>
    </submittedName>
</protein>
<dbReference type="InterPro" id="IPR001806">
    <property type="entry name" value="Small_GTPase"/>
</dbReference>
<dbReference type="Pfam" id="PF00071">
    <property type="entry name" value="Ras"/>
    <property type="match status" value="1"/>
</dbReference>
<dbReference type="PROSITE" id="PS51419">
    <property type="entry name" value="RAB"/>
    <property type="match status" value="1"/>
</dbReference>
<dbReference type="InterPro" id="IPR005225">
    <property type="entry name" value="Small_GTP-bd"/>
</dbReference>
<dbReference type="GeneID" id="68116993"/>
<keyword evidence="3" id="KW-1003">Cell membrane</keyword>
<evidence type="ECO:0000256" key="3">
    <source>
        <dbReference type="ARBA" id="ARBA00022475"/>
    </source>
</evidence>
<dbReference type="InterPro" id="IPR027417">
    <property type="entry name" value="P-loop_NTPase"/>
</dbReference>
<evidence type="ECO:0000256" key="5">
    <source>
        <dbReference type="ARBA" id="ARBA00022741"/>
    </source>
</evidence>
<dbReference type="PROSITE" id="PS51421">
    <property type="entry name" value="RAS"/>
    <property type="match status" value="1"/>
</dbReference>
<dbReference type="GO" id="GO:0003924">
    <property type="term" value="F:GTPase activity"/>
    <property type="evidence" value="ECO:0007669"/>
    <property type="project" value="InterPro"/>
</dbReference>
<evidence type="ECO:0000256" key="10">
    <source>
        <dbReference type="SAM" id="MobiDB-lite"/>
    </source>
</evidence>
<dbReference type="PROSITE" id="PS51420">
    <property type="entry name" value="RHO"/>
    <property type="match status" value="1"/>
</dbReference>
<evidence type="ECO:0000256" key="2">
    <source>
        <dbReference type="ARBA" id="ARBA00010142"/>
    </source>
</evidence>
<evidence type="ECO:0000256" key="8">
    <source>
        <dbReference type="ARBA" id="ARBA00023288"/>
    </source>
</evidence>
<dbReference type="PANTHER" id="PTHR24072">
    <property type="entry name" value="RHO FAMILY GTPASE"/>
    <property type="match status" value="1"/>
</dbReference>
<organism evidence="11 12">
    <name type="scientific">Naegleria fowleri</name>
    <name type="common">Brain eating amoeba</name>
    <dbReference type="NCBI Taxonomy" id="5763"/>
    <lineage>
        <taxon>Eukaryota</taxon>
        <taxon>Discoba</taxon>
        <taxon>Heterolobosea</taxon>
        <taxon>Tetramitia</taxon>
        <taxon>Eutetramitia</taxon>
        <taxon>Vahlkampfiidae</taxon>
        <taxon>Naegleria</taxon>
    </lineage>
</organism>
<keyword evidence="12" id="KW-1185">Reference proteome</keyword>
<dbReference type="VEuPathDB" id="AmoebaDB:NF0008190"/>
<evidence type="ECO:0000256" key="9">
    <source>
        <dbReference type="ARBA" id="ARBA00023289"/>
    </source>
</evidence>
<feature type="region of interest" description="Disordered" evidence="10">
    <location>
        <begin position="175"/>
        <end position="209"/>
    </location>
</feature>
<gene>
    <name evidence="11" type="ORF">FDP41_009778</name>
</gene>
<sequence length="209" mass="23125">MDTKVVIVGDGAVGKTNFLLSGVNHIFPEDYNPTVVDNFSTETTYKDKTVGLTLWDTAGQEDFDELRPLSYPDTHVFIIGFDVSNSTSLENIEAKWIKEVRTHCPNTPVILVALKCDLRNDPRKGTECITEEQAKKVQERIGAVCYRECSAKQHKGIEEIFQLCAQIKLDPESLGIKSPNSNSTNAKKENEKKDDKKNNSGGGGGCLVM</sequence>
<dbReference type="GO" id="GO:0007264">
    <property type="term" value="P:small GTPase-mediated signal transduction"/>
    <property type="evidence" value="ECO:0007669"/>
    <property type="project" value="InterPro"/>
</dbReference>
<dbReference type="CDD" id="cd00157">
    <property type="entry name" value="Rho"/>
    <property type="match status" value="1"/>
</dbReference>
<dbReference type="NCBIfam" id="TIGR00231">
    <property type="entry name" value="small_GTP"/>
    <property type="match status" value="1"/>
</dbReference>
<dbReference type="PRINTS" id="PR00449">
    <property type="entry name" value="RASTRNSFRMNG"/>
</dbReference>
<feature type="compositionally biased region" description="Gly residues" evidence="10">
    <location>
        <begin position="200"/>
        <end position="209"/>
    </location>
</feature>
<keyword evidence="4" id="KW-0488">Methylation</keyword>
<dbReference type="AlphaFoldDB" id="A0A6A5BAH1"/>
<evidence type="ECO:0000313" key="11">
    <source>
        <dbReference type="EMBL" id="KAF0972082.1"/>
    </source>
</evidence>
<keyword evidence="5" id="KW-0547">Nucleotide-binding</keyword>
<dbReference type="VEuPathDB" id="AmoebaDB:NfTy_088030"/>